<feature type="non-terminal residue" evidence="2">
    <location>
        <position position="1"/>
    </location>
</feature>
<feature type="compositionally biased region" description="Low complexity" evidence="1">
    <location>
        <begin position="549"/>
        <end position="562"/>
    </location>
</feature>
<feature type="compositionally biased region" description="Basic and acidic residues" evidence="1">
    <location>
        <begin position="716"/>
        <end position="727"/>
    </location>
</feature>
<evidence type="ECO:0000313" key="3">
    <source>
        <dbReference type="Proteomes" id="UP000249218"/>
    </source>
</evidence>
<feature type="compositionally biased region" description="Polar residues" evidence="1">
    <location>
        <begin position="883"/>
        <end position="909"/>
    </location>
</feature>
<accession>A0A2W1BLN4</accession>
<feature type="region of interest" description="Disordered" evidence="1">
    <location>
        <begin position="549"/>
        <end position="1157"/>
    </location>
</feature>
<dbReference type="EMBL" id="KZ149981">
    <property type="protein sequence ID" value="PZC75818.1"/>
    <property type="molecule type" value="Genomic_DNA"/>
</dbReference>
<feature type="compositionally biased region" description="Polar residues" evidence="1">
    <location>
        <begin position="842"/>
        <end position="867"/>
    </location>
</feature>
<feature type="compositionally biased region" description="Polar residues" evidence="1">
    <location>
        <begin position="1007"/>
        <end position="1020"/>
    </location>
</feature>
<dbReference type="AlphaFoldDB" id="A0A2W1BLN4"/>
<feature type="compositionally biased region" description="Basic and acidic residues" evidence="1">
    <location>
        <begin position="868"/>
        <end position="882"/>
    </location>
</feature>
<protein>
    <submittedName>
        <fullName evidence="2">Uncharacterized protein</fullName>
    </submittedName>
</protein>
<feature type="compositionally biased region" description="Basic and acidic residues" evidence="1">
    <location>
        <begin position="1142"/>
        <end position="1153"/>
    </location>
</feature>
<feature type="compositionally biased region" description="Polar residues" evidence="1">
    <location>
        <begin position="1097"/>
        <end position="1112"/>
    </location>
</feature>
<feature type="compositionally biased region" description="Polar residues" evidence="1">
    <location>
        <begin position="762"/>
        <end position="775"/>
    </location>
</feature>
<proteinExistence type="predicted"/>
<keyword evidence="3" id="KW-1185">Reference proteome</keyword>
<dbReference type="OrthoDB" id="7432491at2759"/>
<feature type="compositionally biased region" description="Basic and acidic residues" evidence="1">
    <location>
        <begin position="1113"/>
        <end position="1129"/>
    </location>
</feature>
<feature type="compositionally biased region" description="Basic and acidic residues" evidence="1">
    <location>
        <begin position="825"/>
        <end position="838"/>
    </location>
</feature>
<feature type="compositionally biased region" description="Polar residues" evidence="1">
    <location>
        <begin position="631"/>
        <end position="640"/>
    </location>
</feature>
<name>A0A2W1BLN4_HELAM</name>
<organism evidence="2 3">
    <name type="scientific">Helicoverpa armigera</name>
    <name type="common">Cotton bollworm</name>
    <name type="synonym">Heliothis armigera</name>
    <dbReference type="NCBI Taxonomy" id="29058"/>
    <lineage>
        <taxon>Eukaryota</taxon>
        <taxon>Metazoa</taxon>
        <taxon>Ecdysozoa</taxon>
        <taxon>Arthropoda</taxon>
        <taxon>Hexapoda</taxon>
        <taxon>Insecta</taxon>
        <taxon>Pterygota</taxon>
        <taxon>Neoptera</taxon>
        <taxon>Endopterygota</taxon>
        <taxon>Lepidoptera</taxon>
        <taxon>Glossata</taxon>
        <taxon>Ditrysia</taxon>
        <taxon>Noctuoidea</taxon>
        <taxon>Noctuidae</taxon>
        <taxon>Heliothinae</taxon>
        <taxon>Helicoverpa</taxon>
    </lineage>
</organism>
<feature type="compositionally biased region" description="Polar residues" evidence="1">
    <location>
        <begin position="961"/>
        <end position="978"/>
    </location>
</feature>
<reference evidence="2 3" key="1">
    <citation type="journal article" date="2017" name="BMC Biol.">
        <title>Genomic innovations, transcriptional plasticity and gene loss underlying the evolution and divergence of two highly polyphagous and invasive Helicoverpa pest species.</title>
        <authorList>
            <person name="Pearce S.L."/>
            <person name="Clarke D.F."/>
            <person name="East P.D."/>
            <person name="Elfekih S."/>
            <person name="Gordon K.H."/>
            <person name="Jermiin L.S."/>
            <person name="McGaughran A."/>
            <person name="Oakeshott J.G."/>
            <person name="Papanikolaou A."/>
            <person name="Perera O.P."/>
            <person name="Rane R.V."/>
            <person name="Richards S."/>
            <person name="Tay W.T."/>
            <person name="Walsh T.K."/>
            <person name="Anderson A."/>
            <person name="Anderson C.J."/>
            <person name="Asgari S."/>
            <person name="Board P.G."/>
            <person name="Bretschneider A."/>
            <person name="Campbell P.M."/>
            <person name="Chertemps T."/>
            <person name="Christeller J.T."/>
            <person name="Coppin C.W."/>
            <person name="Downes S.J."/>
            <person name="Duan G."/>
            <person name="Farnsworth C.A."/>
            <person name="Good R.T."/>
            <person name="Han L.B."/>
            <person name="Han Y.C."/>
            <person name="Hatje K."/>
            <person name="Horne I."/>
            <person name="Huang Y.P."/>
            <person name="Hughes D.S."/>
            <person name="Jacquin-Joly E."/>
            <person name="James W."/>
            <person name="Jhangiani S."/>
            <person name="Kollmar M."/>
            <person name="Kuwar S.S."/>
            <person name="Li S."/>
            <person name="Liu N.Y."/>
            <person name="Maibeche M.T."/>
            <person name="Miller J.R."/>
            <person name="Montagne N."/>
            <person name="Perry T."/>
            <person name="Qu J."/>
            <person name="Song S.V."/>
            <person name="Sutton G.G."/>
            <person name="Vogel H."/>
            <person name="Walenz B.P."/>
            <person name="Xu W."/>
            <person name="Zhang H.J."/>
            <person name="Zou Z."/>
            <person name="Batterham P."/>
            <person name="Edwards O.R."/>
            <person name="Feyereisen R."/>
            <person name="Gibbs R.A."/>
            <person name="Heckel D.G."/>
            <person name="McGrath A."/>
            <person name="Robin C."/>
            <person name="Scherer S.E."/>
            <person name="Worley K.C."/>
            <person name="Wu Y.D."/>
        </authorList>
    </citation>
    <scope>NUCLEOTIDE SEQUENCE [LARGE SCALE GENOMIC DNA]</scope>
    <source>
        <strain evidence="2">Harm_GR_Male_#8</strain>
        <tissue evidence="2">Whole organism</tissue>
    </source>
</reference>
<sequence>SVPHSEELVRQRAFQPTNWPANKYAAGQYVDTNFAQTQNENVLKNSGLQLENNQEYFANQGTRGFGNQGYNKGLSSSLIGKERLLNYAPSVEEERVNSYPIRSHSYQSNAPQIGLDNQQFGYQNWRAQNQYNAANVQEVIPNNDRPLVTTVQEPYRGPVQYVKPQFIPPVNRRRHSVNRYYPAREQLQYPIDNIGIPSSVSTKYVQNSAPLSVVRESVPYENYGNGQGIATDNNAGVIANKQFYASESASPYNGAPDVISSEVLPEESGNSSYEVIQNSQTDSANAADVTTINNNAQDVPAIGSYNTENRPSTLVPVDNKAEAASIIQKVLADKPLVRRYSHNYRPGTNFNNYAREASYNGASVGQTNTYGINSGNVNNNNYGSGLVPNKPSPVNTYSKPSPAQTASSHADVVLNLGHKNAEAVPQYTSTTTAPVATTNSENDFYRQLTSGIHQYDLKNIASHPKIKDLLAVNNKPYVLIHANGSVEYFDKFDLDAKENSKYRLIHTKHTPLGKPQNVQGDKVLKPQPPALVPVSSTTPALVPITSTTPAFVPTSTTTPAPSQLVNGGVSKPLPSSNEWADDDSSYVNQPADDKTSQLSPLYRKHHDIDNYSTSPQPHVNLPADDDDFKPSISSVNQPQDDTTKPLVSTESQSSVSDSKSVSGDHPGKNVNNKSTTSDDVNQPDDDNTSKTLVSKDGQSSNTDDSKSVFTGANQSDKSDSDKDDTKSLPDNVNQPDDDSTPKPPDSNNDKQTSGNNDDDLSSAPNTQQPDDNSTPKPGAPKKTSAATPPKENQPDNDDSSSTPSVNLPNDSTPKPLSPKDNQSPNHDDSKSLSSDDNKSGSVVDNKTQKPSAKDNQPNGDDNDSSSTPDKKDNPSPINRDDSNSSPSEVSQSHDGSDSSVIDKNQSSPKNDNQSPNQDDSNSSPSNSDQSGDDSNSNANEDSSITDNSPTSTTPSSVVSDQNISPTPVVQSTPSNKDNSVTSTTASTDVTTPSADTTTEDEIITISPIEQATDNVSDAPSTTTTKPTYTHPRFHIGTPKSNKKDNVQDDSTASSTDTDTKQTSTQESQSSSVSQSDSTSDANQNVIQKNTEQEHSESTVSQPKTTTKDSNTGDADRDDKSVVIKVKTDDNDSADSKTSNASDCEKNKTSKDENTNQNLEIDMATIEGEPTMWIRTTNQDFVEKLASKNDTQFDVIYFFNMNPQPTIEREKVTTIHCNGTVVIEKTETSYASQDDKTPKIVKTTTVLQIEDYKP</sequence>
<feature type="compositionally biased region" description="Low complexity" evidence="1">
    <location>
        <begin position="910"/>
        <end position="960"/>
    </location>
</feature>
<feature type="compositionally biased region" description="Polar residues" evidence="1">
    <location>
        <begin position="689"/>
        <end position="714"/>
    </location>
</feature>
<gene>
    <name evidence="2" type="primary">HaOG205638</name>
    <name evidence="2" type="ORF">B5X24_HaOG205638</name>
</gene>
<evidence type="ECO:0000256" key="1">
    <source>
        <dbReference type="SAM" id="MobiDB-lite"/>
    </source>
</evidence>
<feature type="compositionally biased region" description="Polar residues" evidence="1">
    <location>
        <begin position="799"/>
        <end position="824"/>
    </location>
</feature>
<evidence type="ECO:0000313" key="2">
    <source>
        <dbReference type="EMBL" id="PZC75818.1"/>
    </source>
</evidence>
<dbReference type="Proteomes" id="UP000249218">
    <property type="component" value="Unassembled WGS sequence"/>
</dbReference>
<feature type="compositionally biased region" description="Low complexity" evidence="1">
    <location>
        <begin position="1048"/>
        <end position="1080"/>
    </location>
</feature>
<feature type="compositionally biased region" description="Low complexity" evidence="1">
    <location>
        <begin position="979"/>
        <end position="996"/>
    </location>
</feature>
<feature type="compositionally biased region" description="Polar residues" evidence="1">
    <location>
        <begin position="669"/>
        <end position="680"/>
    </location>
</feature>
<feature type="compositionally biased region" description="Low complexity" evidence="1">
    <location>
        <begin position="647"/>
        <end position="661"/>
    </location>
</feature>